<keyword evidence="2" id="KW-0472">Membrane</keyword>
<feature type="transmembrane region" description="Helical" evidence="2">
    <location>
        <begin position="559"/>
        <end position="578"/>
    </location>
</feature>
<proteinExistence type="predicted"/>
<feature type="region of interest" description="Disordered" evidence="1">
    <location>
        <begin position="227"/>
        <end position="250"/>
    </location>
</feature>
<evidence type="ECO:0000259" key="4">
    <source>
        <dbReference type="Pfam" id="PF16041"/>
    </source>
</evidence>
<evidence type="ECO:0000313" key="5">
    <source>
        <dbReference type="EMBL" id="JAG78158.1"/>
    </source>
</evidence>
<name>A0A0C9R6G1_9HYME</name>
<keyword evidence="2" id="KW-1133">Transmembrane helix</keyword>
<evidence type="ECO:0000313" key="7">
    <source>
        <dbReference type="Proteomes" id="UP000694866"/>
    </source>
</evidence>
<dbReference type="Pfam" id="PF16041">
    <property type="entry name" value="APD1-4_M"/>
    <property type="match status" value="1"/>
</dbReference>
<reference evidence="6" key="1">
    <citation type="submission" date="2015-01" db="EMBL/GenBank/DDBJ databases">
        <title>Transcriptome Assembly of Fopius arisanus.</title>
        <authorList>
            <person name="Geib S."/>
        </authorList>
    </citation>
    <scope>NUCLEOTIDE SEQUENCE</scope>
</reference>
<keyword evidence="7" id="KW-1185">Reference proteome</keyword>
<evidence type="ECO:0000313" key="6">
    <source>
        <dbReference type="EMBL" id="JAG78159.1"/>
    </source>
</evidence>
<dbReference type="RefSeq" id="XP_011306141.1">
    <property type="nucleotide sequence ID" value="XM_011307839.1"/>
</dbReference>
<sequence>MHGAKRVLIFCLLTTFVPIFLLVMPLYLRHKLYADVIYAVTESDIMEISDGVSTMFCSAHTLSMTNSTFNAFQMGHKPEVTSYRKHIRLKKSMTLPDDTLEYWGFYLLRGATVALSVCSKSPGASILVVKGQRTLSTCGLLDHNQNKARRNGIFLSSAQNQVKITFETNAQLIETRASGGQDSPQEVLPTPSAGISSPDPTPEHVKIPSETLNRLSPSVQSYIAELISSRDSKTPNRSQNYGPQVSRRVRHVRKRFDEKIYDGGEFKGVESPEKLNRIKKISIKNEEKEDFLGHSSSPLLSRSRRSPIPTTALPAPNPLTPTQKNYFFARTSDYLRMLTSKKQKSQRTDDKIQQLKSQLESPGIDVAAEEDSKGEKIYISHKYKPSTVHRVVKRSQEPVKPPALLDRGVKHGGNAFIIPEKDESSVSSFEEGLFDCYEGNILLAAKFPQTNCHSIDDLFNGSGLHMQTHHNVTEDGYYYYIFYSDNDFVSNDIHAVFDIWKPTFQYENVTKSCVNVSECTFTLDVMSNDRVIVEMPTRDGIEHEDDDISLLLSVCHPRVGLYVFFPIAVLLFILGCAFL</sequence>
<dbReference type="EMBL" id="GBYB01008392">
    <property type="protein sequence ID" value="JAG78159.1"/>
    <property type="molecule type" value="Transcribed_RNA"/>
</dbReference>
<organism evidence="6">
    <name type="scientific">Fopius arisanus</name>
    <dbReference type="NCBI Taxonomy" id="64838"/>
    <lineage>
        <taxon>Eukaryota</taxon>
        <taxon>Metazoa</taxon>
        <taxon>Ecdysozoa</taxon>
        <taxon>Arthropoda</taxon>
        <taxon>Hexapoda</taxon>
        <taxon>Insecta</taxon>
        <taxon>Pterygota</taxon>
        <taxon>Neoptera</taxon>
        <taxon>Endopterygota</taxon>
        <taxon>Hymenoptera</taxon>
        <taxon>Apocrita</taxon>
        <taxon>Ichneumonoidea</taxon>
        <taxon>Braconidae</taxon>
        <taxon>Opiinae</taxon>
        <taxon>Fopius</taxon>
    </lineage>
</organism>
<feature type="domain" description="E3 ubiquitin-protein ligase APD1-4 middle" evidence="4">
    <location>
        <begin position="469"/>
        <end position="576"/>
    </location>
</feature>
<feature type="transmembrane region" description="Helical" evidence="2">
    <location>
        <begin position="7"/>
        <end position="28"/>
    </location>
</feature>
<accession>A0A9R1U3H3</accession>
<accession>A0A0C9R6G1</accession>
<evidence type="ECO:0000313" key="9">
    <source>
        <dbReference type="RefSeq" id="XP_011306142.1"/>
    </source>
</evidence>
<accession>A0A9R1TBD9</accession>
<keyword evidence="2" id="KW-0812">Transmembrane</keyword>
<dbReference type="KEGG" id="fas:105268344"/>
<evidence type="ECO:0000313" key="8">
    <source>
        <dbReference type="RefSeq" id="XP_011306141.1"/>
    </source>
</evidence>
<accession>A0A9R1TBI0</accession>
<dbReference type="Pfam" id="PF16040">
    <property type="entry name" value="APD1-4_N"/>
    <property type="match status" value="1"/>
</dbReference>
<feature type="compositionally biased region" description="Low complexity" evidence="1">
    <location>
        <begin position="295"/>
        <end position="314"/>
    </location>
</feature>
<dbReference type="PANTHER" id="PTHR39077">
    <property type="entry name" value="DUF4793 DOMAIN-CONTAINING PROTEIN"/>
    <property type="match status" value="1"/>
</dbReference>
<protein>
    <submittedName>
        <fullName evidence="6">MUC3B_0 protein</fullName>
    </submittedName>
    <submittedName>
        <fullName evidence="5">MUC3B_1 protein</fullName>
    </submittedName>
</protein>
<dbReference type="InterPro" id="IPR032010">
    <property type="entry name" value="APD1-4_M"/>
</dbReference>
<feature type="region of interest" description="Disordered" evidence="1">
    <location>
        <begin position="176"/>
        <end position="207"/>
    </location>
</feature>
<dbReference type="OrthoDB" id="6435218at2759"/>
<dbReference type="EMBL" id="GBYB01008391">
    <property type="protein sequence ID" value="JAG78158.1"/>
    <property type="molecule type" value="Transcribed_RNA"/>
</dbReference>
<evidence type="ECO:0000313" key="11">
    <source>
        <dbReference type="RefSeq" id="XP_011306144.1"/>
    </source>
</evidence>
<dbReference type="AlphaFoldDB" id="A0A0C9R6G1"/>
<dbReference type="RefSeq" id="XP_011306144.1">
    <property type="nucleotide sequence ID" value="XM_011307842.1"/>
</dbReference>
<dbReference type="Proteomes" id="UP000694866">
    <property type="component" value="Unplaced"/>
</dbReference>
<dbReference type="PANTHER" id="PTHR39077:SF2">
    <property type="entry name" value="E3 UBIQUITIN-PROTEIN LIGASE APD1-4 MIDDLE DOMAIN-CONTAINING PROTEIN"/>
    <property type="match status" value="1"/>
</dbReference>
<dbReference type="RefSeq" id="XP_011306142.1">
    <property type="nucleotide sequence ID" value="XM_011307840.1"/>
</dbReference>
<feature type="domain" description="E3 ubiquitin-protein ligase APD1-4 N-terminal" evidence="3">
    <location>
        <begin position="66"/>
        <end position="135"/>
    </location>
</feature>
<gene>
    <name evidence="6" type="primary">MUC3B_0</name>
    <name evidence="8 9 10 11" type="synonym">LOC105268344</name>
    <name evidence="5" type="synonym">MUC3B_1</name>
    <name evidence="5" type="ORF">g.54033</name>
    <name evidence="6" type="ORF">g.54041</name>
</gene>
<evidence type="ECO:0000256" key="1">
    <source>
        <dbReference type="SAM" id="MobiDB-lite"/>
    </source>
</evidence>
<evidence type="ECO:0000259" key="3">
    <source>
        <dbReference type="Pfam" id="PF16040"/>
    </source>
</evidence>
<evidence type="ECO:0000256" key="2">
    <source>
        <dbReference type="SAM" id="Phobius"/>
    </source>
</evidence>
<accession>A0A9R1TBK1</accession>
<feature type="region of interest" description="Disordered" evidence="1">
    <location>
        <begin position="289"/>
        <end position="323"/>
    </location>
</feature>
<dbReference type="GeneID" id="105268344"/>
<reference evidence="8 9" key="2">
    <citation type="submission" date="2025-04" db="UniProtKB">
        <authorList>
            <consortium name="RefSeq"/>
        </authorList>
    </citation>
    <scope>IDENTIFICATION</scope>
    <source>
        <strain evidence="8 9">USDA-PBARC FA_bdor</strain>
        <tissue evidence="8 9">Whole organism</tissue>
    </source>
</reference>
<evidence type="ECO:0000313" key="10">
    <source>
        <dbReference type="RefSeq" id="XP_011306143.1"/>
    </source>
</evidence>
<dbReference type="RefSeq" id="XP_011306143.1">
    <property type="nucleotide sequence ID" value="XM_011307841.1"/>
</dbReference>
<dbReference type="InterPro" id="IPR032008">
    <property type="entry name" value="APD1-4_N"/>
</dbReference>